<evidence type="ECO:0000313" key="2">
    <source>
        <dbReference type="EMBL" id="EUA18532.1"/>
    </source>
</evidence>
<reference evidence="2" key="1">
    <citation type="submission" date="2014-01" db="EMBL/GenBank/DDBJ databases">
        <authorList>
            <person name="Brown-Elliot B."/>
            <person name="Wallace R."/>
            <person name="Lenaerts A."/>
            <person name="Ordway D."/>
            <person name="DeGroote M.A."/>
            <person name="Parker T."/>
            <person name="Sizemore C."/>
            <person name="Tallon L.J."/>
            <person name="Sadzewicz L.K."/>
            <person name="Sengamalay N."/>
            <person name="Fraser C.M."/>
            <person name="Hine E."/>
            <person name="Shefchek K.A."/>
            <person name="Das S.P."/>
            <person name="Tettelin H."/>
        </authorList>
    </citation>
    <scope>NUCLEOTIDE SEQUENCE [LARGE SCALE GENOMIC DNA]</scope>
    <source>
        <strain evidence="2">4042</strain>
    </source>
</reference>
<proteinExistence type="predicted"/>
<accession>X7ZG35</accession>
<dbReference type="AlphaFoldDB" id="X7ZG35"/>
<dbReference type="InterPro" id="IPR036388">
    <property type="entry name" value="WH-like_DNA-bd_sf"/>
</dbReference>
<gene>
    <name evidence="2" type="ORF">I553_3683</name>
</gene>
<dbReference type="SUPFAM" id="SSF46785">
    <property type="entry name" value="Winged helix' DNA-binding domain"/>
    <property type="match status" value="1"/>
</dbReference>
<dbReference type="Gene3D" id="1.10.10.10">
    <property type="entry name" value="Winged helix-like DNA-binding domain superfamily/Winged helix DNA-binding domain"/>
    <property type="match status" value="1"/>
</dbReference>
<dbReference type="InterPro" id="IPR036390">
    <property type="entry name" value="WH_DNA-bd_sf"/>
</dbReference>
<dbReference type="Pfam" id="PF01047">
    <property type="entry name" value="MarR"/>
    <property type="match status" value="1"/>
</dbReference>
<dbReference type="EMBL" id="JAOB01000075">
    <property type="protein sequence ID" value="EUA18532.1"/>
    <property type="molecule type" value="Genomic_DNA"/>
</dbReference>
<comment type="caution">
    <text evidence="2">The sequence shown here is derived from an EMBL/GenBank/DDBJ whole genome shotgun (WGS) entry which is preliminary data.</text>
</comment>
<dbReference type="PATRIC" id="fig|1299334.3.peg.8071"/>
<dbReference type="InterPro" id="IPR000835">
    <property type="entry name" value="HTH_MarR-typ"/>
</dbReference>
<sequence length="244" mass="26394">MTRKRGDDHKATATEESLDAITDALLTASRLLVGISARSIARVDETITIPQFRTLVILSNRGPINLATLANLLGVQPSAAPNGGRLVGAGLVDRQPTPRRGGTAAALTPADVRWCERSPRGGAPRSPASSNECRRRNVTVWCVRSRRSPPPGRAGRLPRRRGLIGRRRSWRRPYTVPVRLVFAGTPETALPALRRLIDSPRHDVVAVLTPPMRRPAPRQAGAVAVARRLSTLASRCCGAATELR</sequence>
<dbReference type="GO" id="GO:0003700">
    <property type="term" value="F:DNA-binding transcription factor activity"/>
    <property type="evidence" value="ECO:0007669"/>
    <property type="project" value="InterPro"/>
</dbReference>
<organism evidence="2">
    <name type="scientific">Mycobacterium xenopi 4042</name>
    <dbReference type="NCBI Taxonomy" id="1299334"/>
    <lineage>
        <taxon>Bacteria</taxon>
        <taxon>Bacillati</taxon>
        <taxon>Actinomycetota</taxon>
        <taxon>Actinomycetes</taxon>
        <taxon>Mycobacteriales</taxon>
        <taxon>Mycobacteriaceae</taxon>
        <taxon>Mycobacterium</taxon>
    </lineage>
</organism>
<evidence type="ECO:0000259" key="1">
    <source>
        <dbReference type="Pfam" id="PF01047"/>
    </source>
</evidence>
<feature type="domain" description="HTH marR-type" evidence="1">
    <location>
        <begin position="47"/>
        <end position="98"/>
    </location>
</feature>
<name>X7ZG35_MYCXE</name>
<protein>
    <submittedName>
        <fullName evidence="2">MarR family protein</fullName>
    </submittedName>
</protein>